<feature type="domain" description="Thiolase C-terminal" evidence="41">
    <location>
        <begin position="265"/>
        <end position="388"/>
    </location>
</feature>
<dbReference type="Gene3D" id="3.30.1050.10">
    <property type="entry name" value="SCP2 sterol-binding domain"/>
    <property type="match status" value="2"/>
</dbReference>
<dbReference type="GO" id="GO:0003988">
    <property type="term" value="F:acetyl-CoA C-acyltransferase activity"/>
    <property type="evidence" value="ECO:0007669"/>
    <property type="project" value="UniProtKB-EC"/>
</dbReference>
<reference evidence="42 43" key="1">
    <citation type="submission" date="2019-01" db="EMBL/GenBank/DDBJ databases">
        <title>Draft Genome and Complete Hox-Cluster Characterization of the Sterlet Sturgeon (Acipenser ruthenus).</title>
        <authorList>
            <person name="Wei Q."/>
        </authorList>
    </citation>
    <scope>NUCLEOTIDE SEQUENCE [LARGE SCALE GENOMIC DNA]</scope>
    <source>
        <strain evidence="42">WHYD16114868_AA</strain>
        <tissue evidence="42">Blood</tissue>
    </source>
</reference>
<evidence type="ECO:0000256" key="34">
    <source>
        <dbReference type="ARBA" id="ARBA00049178"/>
    </source>
</evidence>
<dbReference type="InterPro" id="IPR055140">
    <property type="entry name" value="Thiolase_C_2"/>
</dbReference>
<evidence type="ECO:0000313" key="43">
    <source>
        <dbReference type="Proteomes" id="UP000289886"/>
    </source>
</evidence>
<dbReference type="NCBIfam" id="NF006102">
    <property type="entry name" value="PRK08256.1"/>
    <property type="match status" value="1"/>
</dbReference>
<evidence type="ECO:0000256" key="28">
    <source>
        <dbReference type="ARBA" id="ARBA00045738"/>
    </source>
</evidence>
<dbReference type="Proteomes" id="UP000289886">
    <property type="component" value="Unassembled WGS sequence"/>
</dbReference>
<keyword evidence="7" id="KW-0963">Cytoplasm</keyword>
<dbReference type="PANTHER" id="PTHR42870">
    <property type="entry name" value="ACETYL-COA C-ACETYLTRANSFERASE"/>
    <property type="match status" value="1"/>
</dbReference>
<dbReference type="EC" id="2.3.1.155" evidence="15"/>
<dbReference type="GO" id="GO:0008289">
    <property type="term" value="F:lipid binding"/>
    <property type="evidence" value="ECO:0007669"/>
    <property type="project" value="UniProtKB-KW"/>
</dbReference>
<dbReference type="AlphaFoldDB" id="A0A662YP89"/>
<dbReference type="CDD" id="cd00826">
    <property type="entry name" value="nondecarbox_cond_enzymes"/>
    <property type="match status" value="1"/>
</dbReference>
<evidence type="ECO:0000256" key="15">
    <source>
        <dbReference type="ARBA" id="ARBA00024058"/>
    </source>
</evidence>
<comment type="catalytic activity">
    <reaction evidence="31">
        <text>hexanoyl-CoA + acetyl-CoA = 3-oxooctanoyl-CoA + CoA</text>
        <dbReference type="Rhea" id="RHEA:31203"/>
        <dbReference type="ChEBI" id="CHEBI:57287"/>
        <dbReference type="ChEBI" id="CHEBI:57288"/>
        <dbReference type="ChEBI" id="CHEBI:62619"/>
        <dbReference type="ChEBI" id="CHEBI:62620"/>
    </reaction>
    <physiologicalReaction direction="right-to-left" evidence="31">
        <dbReference type="Rhea" id="RHEA:31205"/>
    </physiologicalReaction>
</comment>
<dbReference type="FunFam" id="3.40.47.10:FF:000016">
    <property type="entry name" value="Non-specific lipid-transfer protein"/>
    <property type="match status" value="1"/>
</dbReference>
<comment type="catalytic activity">
    <reaction evidence="30">
        <text>tetradecanoyl-CoA + acetyl-CoA = 3-oxohexadecanoyl-CoA + CoA</text>
        <dbReference type="Rhea" id="RHEA:18161"/>
        <dbReference type="ChEBI" id="CHEBI:57287"/>
        <dbReference type="ChEBI" id="CHEBI:57288"/>
        <dbReference type="ChEBI" id="CHEBI:57349"/>
        <dbReference type="ChEBI" id="CHEBI:57385"/>
        <dbReference type="EC" id="2.3.1.155"/>
    </reaction>
    <physiologicalReaction direction="right-to-left" evidence="30">
        <dbReference type="Rhea" id="RHEA:18163"/>
    </physiologicalReaction>
</comment>
<evidence type="ECO:0000256" key="19">
    <source>
        <dbReference type="ARBA" id="ARBA00024514"/>
    </source>
</evidence>
<evidence type="ECO:0000256" key="33">
    <source>
        <dbReference type="ARBA" id="ARBA00048553"/>
    </source>
</evidence>
<name>A0A662YP89_ACIRT</name>
<evidence type="ECO:0000259" key="40">
    <source>
        <dbReference type="Pfam" id="PF02036"/>
    </source>
</evidence>
<evidence type="ECO:0000256" key="3">
    <source>
        <dbReference type="ARBA" id="ARBA00004496"/>
    </source>
</evidence>
<comment type="function">
    <text evidence="28">Mediates the transfer of all common phospholipids, cholesterol and gangliosides from the endoplasmic reticulum to the plasma membrane. May play a role in regulating steroidogenesis. Stimulates the microsomal conversion of 7-dehydrocholesterol to cholesterol. Also binds fatty acids and fatty acyl Coenzyme A (CoA) such as phytanoyl-CoA. Involved in the regulation phospholipid synthesis in endoplasmic reticulum enhancing the incorporation of exogenous fatty acid into glycerides. Seems to stimulate the rate-limiting step in phosphatidic acid formation mediated by GPAT3. Isoforms SCP2 and SCPx cooperate in peroxisomal oxidation of certain naturally occurring tetramethyl-branched fatty acyl-CoAs.</text>
</comment>
<comment type="catalytic activity">
    <reaction evidence="38">
        <text>octanoyl-CoA + acetyl-CoA = 3-oxodecanoyl-CoA + CoA</text>
        <dbReference type="Rhea" id="RHEA:31087"/>
        <dbReference type="ChEBI" id="CHEBI:57287"/>
        <dbReference type="ChEBI" id="CHEBI:57288"/>
        <dbReference type="ChEBI" id="CHEBI:57386"/>
        <dbReference type="ChEBI" id="CHEBI:62548"/>
    </reaction>
    <physiologicalReaction direction="right-to-left" evidence="38">
        <dbReference type="Rhea" id="RHEA:31089"/>
    </physiologicalReaction>
</comment>
<accession>A0A662YP89</accession>
<keyword evidence="6" id="KW-0813">Transport</keyword>
<sequence>MAPASRRVFVVGVGMTKFEKPGAREDFDYPDMAKEAGQKALADAGIPYSAVEQACVGYVYGDSTCGQRAVYHSLGLTGIPIINVNNNCSTGSTALFLARQLVQGGLADCTLALGFEKMERGSLTSKYMDRTNPMDKHMEVMINRYGMAAAPAAPQMFGNAGREHMEKYGTKPEHFAKIAWKNHKHSTNNPYSQFQDQYSLDQVLKSRKVYEFLTLLQCCPTSDGAGAAVLASEDFVRRHGLEGKAVEILAQEMVTDLSSSFEENSCMKMVGFDMTQLAAQRCFEKAGLHPTDVNVIELHDCFSANELITYEALGLCAEGKAGELIDRGDNTYGGKWVVNPSGGLISKGHPLGATGLAQCAELCWQLRGDAGKRQVPGAEVALQHNIGLGGAVVVTLYRMGFPQVASNNNASTCDCQEIRRELSTVYHVHLISASTCTKLGIFIGASFDLILNQAQKQDNKPDNQLIFQAVHTNAAAGQGGFKAHMVFKEIEKKLQEDGNQFVKKIGGVFAFKVKDGPGGKEGTWIVDVKNGKGSVSTDAGLAQCAELCWQLRGDAGKRQVPGAEVALQHNIGLGGAVVVTLYRMGFPQVARHRMHWSLILCLRDGNQFVKKIGGVFAFKVKDGPGGKEGTWIVDVKNGKGSVSTDAATKADCTIAMSDDDLLALMTGKMNPQTAFFQGKLKITGNMGMAMKLQSLQLQPGKAKL</sequence>
<evidence type="ECO:0000256" key="35">
    <source>
        <dbReference type="ARBA" id="ARBA00049268"/>
    </source>
</evidence>
<dbReference type="InterPro" id="IPR020615">
    <property type="entry name" value="Thiolase_acyl_enz_int_AS"/>
</dbReference>
<comment type="catalytic activity">
    <reaction evidence="18">
        <text>choloyl-CoA + propanoyl-CoA = 3alpha,7alpha,12alpha-trihydroxy-24-oxo-5beta-cholestan-26-oyl-CoA + CoA</text>
        <dbReference type="Rhea" id="RHEA:16865"/>
        <dbReference type="ChEBI" id="CHEBI:57287"/>
        <dbReference type="ChEBI" id="CHEBI:57373"/>
        <dbReference type="ChEBI" id="CHEBI:57392"/>
        <dbReference type="ChEBI" id="CHEBI:58507"/>
        <dbReference type="EC" id="2.3.1.176"/>
    </reaction>
    <physiologicalReaction direction="right-to-left" evidence="18">
        <dbReference type="Rhea" id="RHEA:16867"/>
    </physiologicalReaction>
</comment>
<dbReference type="GO" id="GO:0005739">
    <property type="term" value="C:mitochondrion"/>
    <property type="evidence" value="ECO:0007669"/>
    <property type="project" value="UniProtKB-SubCell"/>
</dbReference>
<proteinExistence type="predicted"/>
<comment type="catalytic activity">
    <reaction evidence="33">
        <text>butanoyl-CoA + acetyl-CoA = 3-oxohexanoyl-CoA + CoA</text>
        <dbReference type="Rhea" id="RHEA:31111"/>
        <dbReference type="ChEBI" id="CHEBI:57287"/>
        <dbReference type="ChEBI" id="CHEBI:57288"/>
        <dbReference type="ChEBI" id="CHEBI:57371"/>
        <dbReference type="ChEBI" id="CHEBI:62418"/>
    </reaction>
    <physiologicalReaction direction="right-to-left" evidence="33">
        <dbReference type="Rhea" id="RHEA:31113"/>
    </physiologicalReaction>
</comment>
<dbReference type="InterPro" id="IPR003033">
    <property type="entry name" value="SCP2_sterol-bd_dom"/>
</dbReference>
<feature type="domain" description="Thiolase N-terminal" evidence="39">
    <location>
        <begin position="8"/>
        <end position="234"/>
    </location>
</feature>
<dbReference type="PROSITE" id="PS00737">
    <property type="entry name" value="THIOLASE_2"/>
    <property type="match status" value="1"/>
</dbReference>
<evidence type="ECO:0000313" key="42">
    <source>
        <dbReference type="EMBL" id="RXM98367.1"/>
    </source>
</evidence>
<evidence type="ECO:0000256" key="25">
    <source>
        <dbReference type="ARBA" id="ARBA00032093"/>
    </source>
</evidence>
<gene>
    <name evidence="42" type="ORF">EOD39_13217</name>
</gene>
<feature type="domain" description="SCP2" evidence="40">
    <location>
        <begin position="487"/>
        <end position="538"/>
    </location>
</feature>
<dbReference type="SUPFAM" id="SSF53901">
    <property type="entry name" value="Thiolase-like"/>
    <property type="match status" value="2"/>
</dbReference>
<comment type="catalytic activity">
    <reaction evidence="34">
        <text>an acyl-CoA + acetyl-CoA = a 3-oxoacyl-CoA + CoA</text>
        <dbReference type="Rhea" id="RHEA:21564"/>
        <dbReference type="ChEBI" id="CHEBI:57287"/>
        <dbReference type="ChEBI" id="CHEBI:57288"/>
        <dbReference type="ChEBI" id="CHEBI:58342"/>
        <dbReference type="ChEBI" id="CHEBI:90726"/>
        <dbReference type="EC" id="2.3.1.16"/>
    </reaction>
    <physiologicalReaction direction="right-to-left" evidence="34">
        <dbReference type="Rhea" id="RHEA:21566"/>
    </physiologicalReaction>
</comment>
<comment type="subcellular location">
    <subcellularLocation>
        <location evidence="3">Cytoplasm</location>
    </subcellularLocation>
    <subcellularLocation>
        <location evidence="1">Mitochondrion</location>
    </subcellularLocation>
    <subcellularLocation>
        <location evidence="2">Peroxisome</location>
    </subcellularLocation>
</comment>
<evidence type="ECO:0000256" key="7">
    <source>
        <dbReference type="ARBA" id="ARBA00022490"/>
    </source>
</evidence>
<keyword evidence="43" id="KW-1185">Reference proteome</keyword>
<evidence type="ECO:0000256" key="11">
    <source>
        <dbReference type="ARBA" id="ARBA00023121"/>
    </source>
</evidence>
<evidence type="ECO:0000256" key="23">
    <source>
        <dbReference type="ARBA" id="ARBA00031275"/>
    </source>
</evidence>
<evidence type="ECO:0000256" key="38">
    <source>
        <dbReference type="ARBA" id="ARBA00049542"/>
    </source>
</evidence>
<evidence type="ECO:0000256" key="12">
    <source>
        <dbReference type="ARBA" id="ARBA00023128"/>
    </source>
</evidence>
<evidence type="ECO:0000256" key="18">
    <source>
        <dbReference type="ARBA" id="ARBA00024509"/>
    </source>
</evidence>
<dbReference type="Pfam" id="PF22691">
    <property type="entry name" value="Thiolase_C_1"/>
    <property type="match status" value="1"/>
</dbReference>
<dbReference type="FunFam" id="3.30.1050.10:FF:000001">
    <property type="entry name" value="Putative Non-specific lipid-transfer protein"/>
    <property type="match status" value="1"/>
</dbReference>
<comment type="function">
    <text evidence="29">Plays a crucial role in the peroxisomal oxidation of branched-chain fatty acids. Catalyzes the last step of the peroxisomal beta-oxidation of branched chain fatty acids and the side chain of the bile acid intermediates di- and trihydroxycoprostanic acids (DHCA and THCA). Also active with medium and long straight chain 3-oxoacyl-CoAs. Stimulates the microsomal conversion of 7-dehydrocholesterol to cholesterol and transfers phosphatidylcholine and 7-dehydrocholesterol between membrances, in vitro. Isoforms SCP2 and SCPx cooperate in peroxisomal oxidation of certain naturally occurring tetramethyl-branched fatty acyl-CoAs.</text>
</comment>
<dbReference type="GO" id="GO:0005777">
    <property type="term" value="C:peroxisome"/>
    <property type="evidence" value="ECO:0007669"/>
    <property type="project" value="UniProtKB-SubCell"/>
</dbReference>
<evidence type="ECO:0000256" key="2">
    <source>
        <dbReference type="ARBA" id="ARBA00004275"/>
    </source>
</evidence>
<dbReference type="Pfam" id="PF02036">
    <property type="entry name" value="SCP2"/>
    <property type="match status" value="2"/>
</dbReference>
<evidence type="ECO:0000256" key="26">
    <source>
        <dbReference type="ARBA" id="ARBA00032316"/>
    </source>
</evidence>
<evidence type="ECO:0000256" key="22">
    <source>
        <dbReference type="ARBA" id="ARBA00030851"/>
    </source>
</evidence>
<dbReference type="InterPro" id="IPR020616">
    <property type="entry name" value="Thiolase_N"/>
</dbReference>
<dbReference type="GO" id="GO:0006629">
    <property type="term" value="P:lipid metabolic process"/>
    <property type="evidence" value="ECO:0007669"/>
    <property type="project" value="UniProtKB-KW"/>
</dbReference>
<organism evidence="42 43">
    <name type="scientific">Acipenser ruthenus</name>
    <name type="common">Sterlet sturgeon</name>
    <dbReference type="NCBI Taxonomy" id="7906"/>
    <lineage>
        <taxon>Eukaryota</taxon>
        <taxon>Metazoa</taxon>
        <taxon>Chordata</taxon>
        <taxon>Craniata</taxon>
        <taxon>Vertebrata</taxon>
        <taxon>Euteleostomi</taxon>
        <taxon>Actinopterygii</taxon>
        <taxon>Chondrostei</taxon>
        <taxon>Acipenseriformes</taxon>
        <taxon>Acipenseridae</taxon>
        <taxon>Acipenser</taxon>
    </lineage>
</organism>
<feature type="domain" description="SCP2" evidence="40">
    <location>
        <begin position="607"/>
        <end position="695"/>
    </location>
</feature>
<evidence type="ECO:0000259" key="39">
    <source>
        <dbReference type="Pfam" id="PF00108"/>
    </source>
</evidence>
<keyword evidence="14" id="KW-0012">Acyltransferase</keyword>
<evidence type="ECO:0000256" key="10">
    <source>
        <dbReference type="ARBA" id="ARBA00023098"/>
    </source>
</evidence>
<evidence type="ECO:0000256" key="24">
    <source>
        <dbReference type="ARBA" id="ARBA00031346"/>
    </source>
</evidence>
<evidence type="ECO:0000256" key="20">
    <source>
        <dbReference type="ARBA" id="ARBA00029287"/>
    </source>
</evidence>
<dbReference type="GO" id="GO:0050633">
    <property type="term" value="F:acetyl-CoA C-myristoyltransferase activity"/>
    <property type="evidence" value="ECO:0007669"/>
    <property type="project" value="UniProtKB-EC"/>
</dbReference>
<comment type="catalytic activity">
    <reaction evidence="36">
        <text>dodecanoyl-CoA + acetyl-CoA = 3-oxotetradecanoyl-CoA + CoA</text>
        <dbReference type="Rhea" id="RHEA:31091"/>
        <dbReference type="ChEBI" id="CHEBI:57287"/>
        <dbReference type="ChEBI" id="CHEBI:57288"/>
        <dbReference type="ChEBI" id="CHEBI:57375"/>
        <dbReference type="ChEBI" id="CHEBI:62543"/>
    </reaction>
    <physiologicalReaction direction="right-to-left" evidence="36">
        <dbReference type="Rhea" id="RHEA:31093"/>
    </physiologicalReaction>
</comment>
<keyword evidence="8" id="KW-0808">Transferase</keyword>
<evidence type="ECO:0000256" key="37">
    <source>
        <dbReference type="ARBA" id="ARBA00049306"/>
    </source>
</evidence>
<evidence type="ECO:0000256" key="14">
    <source>
        <dbReference type="ARBA" id="ARBA00023315"/>
    </source>
</evidence>
<comment type="catalytic activity">
    <reaction evidence="20">
        <text>7-dehydrocholesterol(in) = 7-dehydrocholesterol(out)</text>
        <dbReference type="Rhea" id="RHEA:62960"/>
        <dbReference type="ChEBI" id="CHEBI:17759"/>
    </reaction>
</comment>
<dbReference type="GO" id="GO:0006869">
    <property type="term" value="P:lipid transport"/>
    <property type="evidence" value="ECO:0007669"/>
    <property type="project" value="UniProtKB-KW"/>
</dbReference>
<evidence type="ECO:0000256" key="13">
    <source>
        <dbReference type="ARBA" id="ARBA00023140"/>
    </source>
</evidence>
<keyword evidence="10" id="KW-0443">Lipid metabolism</keyword>
<evidence type="ECO:0000256" key="5">
    <source>
        <dbReference type="ARBA" id="ARBA00014545"/>
    </source>
</evidence>
<evidence type="ECO:0000256" key="30">
    <source>
        <dbReference type="ARBA" id="ARBA00047485"/>
    </source>
</evidence>
<dbReference type="InterPro" id="IPR020613">
    <property type="entry name" value="Thiolase_CS"/>
</dbReference>
<evidence type="ECO:0000259" key="41">
    <source>
        <dbReference type="Pfam" id="PF22691"/>
    </source>
</evidence>
<comment type="catalytic activity">
    <reaction evidence="35">
        <text>hexadecanoyl-CoA + acetyl-CoA = 3-oxooctadecanoyl-CoA + CoA</text>
        <dbReference type="Rhea" id="RHEA:35279"/>
        <dbReference type="ChEBI" id="CHEBI:57287"/>
        <dbReference type="ChEBI" id="CHEBI:57288"/>
        <dbReference type="ChEBI" id="CHEBI:57379"/>
        <dbReference type="ChEBI" id="CHEBI:71407"/>
    </reaction>
    <physiologicalReaction direction="right-to-left" evidence="35">
        <dbReference type="Rhea" id="RHEA:35281"/>
    </physiologicalReaction>
</comment>
<keyword evidence="12" id="KW-0496">Mitochondrion</keyword>
<dbReference type="PANTHER" id="PTHR42870:SF1">
    <property type="entry name" value="NON-SPECIFIC LIPID-TRANSFER PROTEIN-LIKE 2"/>
    <property type="match status" value="1"/>
</dbReference>
<evidence type="ECO:0000256" key="1">
    <source>
        <dbReference type="ARBA" id="ARBA00004173"/>
    </source>
</evidence>
<comment type="caution">
    <text evidence="42">The sequence shown here is derived from an EMBL/GenBank/DDBJ whole genome shotgun (WGS) entry which is preliminary data.</text>
</comment>
<dbReference type="EMBL" id="SCEB01000706">
    <property type="protein sequence ID" value="RXM98367.1"/>
    <property type="molecule type" value="Genomic_DNA"/>
</dbReference>
<evidence type="ECO:0000256" key="9">
    <source>
        <dbReference type="ARBA" id="ARBA00023055"/>
    </source>
</evidence>
<comment type="catalytic activity">
    <reaction evidence="19">
        <text>3-oxo-(9Z-octadecenoyl)-CoA + CoA = (7Z)-hexadecenoyl-CoA + acetyl-CoA</text>
        <dbReference type="Rhea" id="RHEA:47400"/>
        <dbReference type="ChEBI" id="CHEBI:57287"/>
        <dbReference type="ChEBI" id="CHEBI:57288"/>
        <dbReference type="ChEBI" id="CHEBI:87695"/>
        <dbReference type="ChEBI" id="CHEBI:87698"/>
    </reaction>
    <physiologicalReaction direction="left-to-right" evidence="19">
        <dbReference type="Rhea" id="RHEA:47401"/>
    </physiologicalReaction>
</comment>
<dbReference type="InterPro" id="IPR036527">
    <property type="entry name" value="SCP2_sterol-bd_dom_sf"/>
</dbReference>
<dbReference type="SUPFAM" id="SSF55718">
    <property type="entry name" value="SCP-like"/>
    <property type="match status" value="2"/>
</dbReference>
<protein>
    <recommendedName>
        <fullName evidence="5">Sterol carrier protein 2</fullName>
        <ecNumber evidence="15">2.3.1.155</ecNumber>
        <ecNumber evidence="16">2.3.1.16</ecNumber>
        <ecNumber evidence="4">2.3.1.176</ecNumber>
    </recommendedName>
    <alternativeName>
        <fullName evidence="25">Acetyl-CoA C-myristoyltransferase</fullName>
    </alternativeName>
    <alternativeName>
        <fullName evidence="22">Non-specific lipid-transfer protein</fullName>
    </alternativeName>
    <alternativeName>
        <fullName evidence="26">Propanoyl-CoA C-acyltransferase</fullName>
    </alternativeName>
    <alternativeName>
        <fullName evidence="21">SCP-2/3-oxoacyl-CoA thiolase</fullName>
    </alternativeName>
    <alternativeName>
        <fullName evidence="23">SCP-2/thiolase</fullName>
    </alternativeName>
    <alternativeName>
        <fullName evidence="24">SCP-chi</fullName>
    </alternativeName>
    <alternativeName>
        <fullName evidence="27">Sterol carrier protein X</fullName>
    </alternativeName>
</protein>
<comment type="catalytic activity">
    <reaction evidence="17">
        <text>propanoyl-CoA + tetradecanoyl-CoA = 3-oxo-2-methylhexadecanoyl-CoA + CoA</text>
        <dbReference type="Rhea" id="RHEA:46344"/>
        <dbReference type="ChEBI" id="CHEBI:57287"/>
        <dbReference type="ChEBI" id="CHEBI:57385"/>
        <dbReference type="ChEBI" id="CHEBI:57392"/>
        <dbReference type="ChEBI" id="CHEBI:86042"/>
    </reaction>
    <physiologicalReaction direction="right-to-left" evidence="17">
        <dbReference type="Rhea" id="RHEA:46346"/>
    </physiologicalReaction>
</comment>
<dbReference type="Gene3D" id="3.40.47.10">
    <property type="match status" value="1"/>
</dbReference>
<keyword evidence="9" id="KW-0445">Lipid transport</keyword>
<evidence type="ECO:0000256" key="6">
    <source>
        <dbReference type="ARBA" id="ARBA00022448"/>
    </source>
</evidence>
<evidence type="ECO:0000256" key="29">
    <source>
        <dbReference type="ARBA" id="ARBA00045994"/>
    </source>
</evidence>
<evidence type="ECO:0000256" key="32">
    <source>
        <dbReference type="ARBA" id="ARBA00048004"/>
    </source>
</evidence>
<dbReference type="EC" id="2.3.1.176" evidence="4"/>
<dbReference type="PROSITE" id="PS00098">
    <property type="entry name" value="THIOLASE_1"/>
    <property type="match status" value="1"/>
</dbReference>
<evidence type="ECO:0000256" key="4">
    <source>
        <dbReference type="ARBA" id="ARBA00012352"/>
    </source>
</evidence>
<dbReference type="EC" id="2.3.1.16" evidence="16"/>
<dbReference type="InterPro" id="IPR016039">
    <property type="entry name" value="Thiolase-like"/>
</dbReference>
<evidence type="ECO:0000256" key="8">
    <source>
        <dbReference type="ARBA" id="ARBA00022679"/>
    </source>
</evidence>
<keyword evidence="11" id="KW-0446">Lipid-binding</keyword>
<evidence type="ECO:0000256" key="17">
    <source>
        <dbReference type="ARBA" id="ARBA00024471"/>
    </source>
</evidence>
<comment type="catalytic activity">
    <reaction evidence="32">
        <text>decanoyl-CoA + acetyl-CoA = 3-oxododecanoyl-CoA + CoA</text>
        <dbReference type="Rhea" id="RHEA:31183"/>
        <dbReference type="ChEBI" id="CHEBI:57287"/>
        <dbReference type="ChEBI" id="CHEBI:57288"/>
        <dbReference type="ChEBI" id="CHEBI:61430"/>
        <dbReference type="ChEBI" id="CHEBI:62615"/>
    </reaction>
    <physiologicalReaction direction="right-to-left" evidence="32">
        <dbReference type="Rhea" id="RHEA:31185"/>
    </physiologicalReaction>
</comment>
<evidence type="ECO:0000256" key="21">
    <source>
        <dbReference type="ARBA" id="ARBA00030531"/>
    </source>
</evidence>
<evidence type="ECO:0000256" key="36">
    <source>
        <dbReference type="ARBA" id="ARBA00049270"/>
    </source>
</evidence>
<evidence type="ECO:0000256" key="16">
    <source>
        <dbReference type="ARBA" id="ARBA00024073"/>
    </source>
</evidence>
<dbReference type="Pfam" id="PF00108">
    <property type="entry name" value="Thiolase_N"/>
    <property type="match status" value="1"/>
</dbReference>
<evidence type="ECO:0000256" key="27">
    <source>
        <dbReference type="ARBA" id="ARBA00033178"/>
    </source>
</evidence>
<keyword evidence="13" id="KW-0576">Peroxisome</keyword>
<comment type="catalytic activity">
    <reaction evidence="37">
        <text>3-oxohexadecanedioyl-CoA + CoA = tetradecanedioyl-CoA + acetyl-CoA</text>
        <dbReference type="Rhea" id="RHEA:40343"/>
        <dbReference type="ChEBI" id="CHEBI:57287"/>
        <dbReference type="ChEBI" id="CHEBI:57288"/>
        <dbReference type="ChEBI" id="CHEBI:77081"/>
        <dbReference type="ChEBI" id="CHEBI:77084"/>
    </reaction>
    <physiologicalReaction direction="left-to-right" evidence="37">
        <dbReference type="Rhea" id="RHEA:40344"/>
    </physiologicalReaction>
</comment>
<evidence type="ECO:0000256" key="31">
    <source>
        <dbReference type="ARBA" id="ARBA00048001"/>
    </source>
</evidence>